<evidence type="ECO:0000256" key="4">
    <source>
        <dbReference type="ARBA" id="ARBA00023136"/>
    </source>
</evidence>
<dbReference type="HOGENOM" id="CLU_027149_0_0_1"/>
<feature type="transmembrane region" description="Helical" evidence="5">
    <location>
        <begin position="61"/>
        <end position="83"/>
    </location>
</feature>
<dbReference type="InParanoid" id="A0A067QL99"/>
<keyword evidence="2 5" id="KW-0812">Transmembrane</keyword>
<dbReference type="EMBL" id="KL197710">
    <property type="protein sequence ID" value="KDQ63396.1"/>
    <property type="molecule type" value="Genomic_DNA"/>
</dbReference>
<dbReference type="PANTHER" id="PTHR23112:SF37">
    <property type="entry name" value="G PROTEIN-COUPLED RECEPTOR GPR1"/>
    <property type="match status" value="1"/>
</dbReference>
<dbReference type="STRING" id="933084.A0A067QL99"/>
<feature type="transmembrane region" description="Helical" evidence="5">
    <location>
        <begin position="298"/>
        <end position="317"/>
    </location>
</feature>
<feature type="transmembrane region" description="Helical" evidence="5">
    <location>
        <begin position="155"/>
        <end position="174"/>
    </location>
</feature>
<feature type="transmembrane region" description="Helical" evidence="5">
    <location>
        <begin position="124"/>
        <end position="143"/>
    </location>
</feature>
<dbReference type="GO" id="GO:0004930">
    <property type="term" value="F:G protein-coupled receptor activity"/>
    <property type="evidence" value="ECO:0007669"/>
    <property type="project" value="TreeGrafter"/>
</dbReference>
<dbReference type="PANTHER" id="PTHR23112">
    <property type="entry name" value="G PROTEIN-COUPLED RECEPTOR 157-RELATED"/>
    <property type="match status" value="1"/>
</dbReference>
<feature type="transmembrane region" description="Helical" evidence="5">
    <location>
        <begin position="205"/>
        <end position="231"/>
    </location>
</feature>
<dbReference type="OrthoDB" id="100006at2759"/>
<dbReference type="GO" id="GO:0007189">
    <property type="term" value="P:adenylate cyclase-activating G protein-coupled receptor signaling pathway"/>
    <property type="evidence" value="ECO:0007669"/>
    <property type="project" value="TreeGrafter"/>
</dbReference>
<protein>
    <recommendedName>
        <fullName evidence="8">Glucose receptor Git3 N-terminal domain-containing protein</fullName>
    </recommendedName>
</protein>
<evidence type="ECO:0000256" key="3">
    <source>
        <dbReference type="ARBA" id="ARBA00022989"/>
    </source>
</evidence>
<comment type="subcellular location">
    <subcellularLocation>
        <location evidence="1">Membrane</location>
        <topology evidence="1">Multi-pass membrane protein</topology>
    </subcellularLocation>
</comment>
<evidence type="ECO:0000256" key="1">
    <source>
        <dbReference type="ARBA" id="ARBA00004141"/>
    </source>
</evidence>
<evidence type="ECO:0000256" key="5">
    <source>
        <dbReference type="SAM" id="Phobius"/>
    </source>
</evidence>
<evidence type="ECO:0000313" key="6">
    <source>
        <dbReference type="EMBL" id="KDQ63396.1"/>
    </source>
</evidence>
<evidence type="ECO:0000256" key="2">
    <source>
        <dbReference type="ARBA" id="ARBA00022692"/>
    </source>
</evidence>
<evidence type="ECO:0000313" key="7">
    <source>
        <dbReference type="Proteomes" id="UP000027265"/>
    </source>
</evidence>
<dbReference type="AlphaFoldDB" id="A0A067QL99"/>
<sequence>MASSGAEPFTFGERLGIVFIVESACLSAAAVTSLLCYIGYGAIRAVPETSGRWRTGTHIHWYFLSLMVSDLIQAIGSILNIRWVSLAGVNDGPYCTTQGRFTCEDKNSHHTEYSVGVMKQLGDVGVAFATLAIALHTFCVLALRWKPDPSPRMAIMNVTLIWIFLALLVGLSLGTHKGKDYYGDTQFWCWITQDYPVQRIALEYFWLWFTAFLNIALYVPLALVLGGFIIIDGFKIRIPNKEERGHLRVSSINGTRDARHLSMKMLFYPAVYTITVLPIAIVRWSAFYNHPVPFEATVFADALFSSSGLLNVLLFSITRPALLHRNRTSRTTIFETVVSDGSDSHSGEHRRPVSQDIWRDSAHRLSTLHSDKMKSLDIPSLPQAHSA</sequence>
<organism evidence="6 7">
    <name type="scientific">Jaapia argillacea MUCL 33604</name>
    <dbReference type="NCBI Taxonomy" id="933084"/>
    <lineage>
        <taxon>Eukaryota</taxon>
        <taxon>Fungi</taxon>
        <taxon>Dikarya</taxon>
        <taxon>Basidiomycota</taxon>
        <taxon>Agaricomycotina</taxon>
        <taxon>Agaricomycetes</taxon>
        <taxon>Agaricomycetidae</taxon>
        <taxon>Jaapiales</taxon>
        <taxon>Jaapiaceae</taxon>
        <taxon>Jaapia</taxon>
    </lineage>
</organism>
<keyword evidence="7" id="KW-1185">Reference proteome</keyword>
<keyword evidence="3 5" id="KW-1133">Transmembrane helix</keyword>
<evidence type="ECO:0008006" key="8">
    <source>
        <dbReference type="Google" id="ProtNLM"/>
    </source>
</evidence>
<feature type="transmembrane region" description="Helical" evidence="5">
    <location>
        <begin position="266"/>
        <end position="286"/>
    </location>
</feature>
<dbReference type="Gene3D" id="1.20.1070.10">
    <property type="entry name" value="Rhodopsin 7-helix transmembrane proteins"/>
    <property type="match status" value="1"/>
</dbReference>
<dbReference type="Proteomes" id="UP000027265">
    <property type="component" value="Unassembled WGS sequence"/>
</dbReference>
<proteinExistence type="predicted"/>
<feature type="transmembrane region" description="Helical" evidence="5">
    <location>
        <begin position="15"/>
        <end position="40"/>
    </location>
</feature>
<keyword evidence="4 5" id="KW-0472">Membrane</keyword>
<dbReference type="SUPFAM" id="SSF81321">
    <property type="entry name" value="Family A G protein-coupled receptor-like"/>
    <property type="match status" value="1"/>
</dbReference>
<accession>A0A067QL99</accession>
<name>A0A067QL99_9AGAM</name>
<reference evidence="7" key="1">
    <citation type="journal article" date="2014" name="Proc. Natl. Acad. Sci. U.S.A.">
        <title>Extensive sampling of basidiomycete genomes demonstrates inadequacy of the white-rot/brown-rot paradigm for wood decay fungi.</title>
        <authorList>
            <person name="Riley R."/>
            <person name="Salamov A.A."/>
            <person name="Brown D.W."/>
            <person name="Nagy L.G."/>
            <person name="Floudas D."/>
            <person name="Held B.W."/>
            <person name="Levasseur A."/>
            <person name="Lombard V."/>
            <person name="Morin E."/>
            <person name="Otillar R."/>
            <person name="Lindquist E.A."/>
            <person name="Sun H."/>
            <person name="LaButti K.M."/>
            <person name="Schmutz J."/>
            <person name="Jabbour D."/>
            <person name="Luo H."/>
            <person name="Baker S.E."/>
            <person name="Pisabarro A.G."/>
            <person name="Walton J.D."/>
            <person name="Blanchette R.A."/>
            <person name="Henrissat B."/>
            <person name="Martin F."/>
            <person name="Cullen D."/>
            <person name="Hibbett D.S."/>
            <person name="Grigoriev I.V."/>
        </authorList>
    </citation>
    <scope>NUCLEOTIDE SEQUENCE [LARGE SCALE GENOMIC DNA]</scope>
    <source>
        <strain evidence="7">MUCL 33604</strain>
    </source>
</reference>
<dbReference type="GO" id="GO:0005886">
    <property type="term" value="C:plasma membrane"/>
    <property type="evidence" value="ECO:0007669"/>
    <property type="project" value="TreeGrafter"/>
</dbReference>
<gene>
    <name evidence="6" type="ORF">JAAARDRAFT_169182</name>
</gene>